<dbReference type="SMART" id="SM00387">
    <property type="entry name" value="HATPase_c"/>
    <property type="match status" value="1"/>
</dbReference>
<dbReference type="PROSITE" id="PS50109">
    <property type="entry name" value="HIS_KIN"/>
    <property type="match status" value="1"/>
</dbReference>
<comment type="similarity">
    <text evidence="3">In the N-terminal section; belongs to the phytochrome family.</text>
</comment>
<dbReference type="InterPro" id="IPR003661">
    <property type="entry name" value="HisK_dim/P_dom"/>
</dbReference>
<organism evidence="26 27">
    <name type="scientific">Saccharothrix violaceirubra</name>
    <dbReference type="NCBI Taxonomy" id="413306"/>
    <lineage>
        <taxon>Bacteria</taxon>
        <taxon>Bacillati</taxon>
        <taxon>Actinomycetota</taxon>
        <taxon>Actinomycetes</taxon>
        <taxon>Pseudonocardiales</taxon>
        <taxon>Pseudonocardiaceae</taxon>
        <taxon>Saccharothrix</taxon>
    </lineage>
</organism>
<dbReference type="InterPro" id="IPR029151">
    <property type="entry name" value="Sensor-like_sf"/>
</dbReference>
<evidence type="ECO:0000259" key="22">
    <source>
        <dbReference type="PROSITE" id="PS50110"/>
    </source>
</evidence>
<keyword evidence="12 20" id="KW-1133">Transmembrane helix</keyword>
<dbReference type="Gene3D" id="1.10.287.130">
    <property type="match status" value="1"/>
</dbReference>
<dbReference type="PROSITE" id="PS50894">
    <property type="entry name" value="HPT"/>
    <property type="match status" value="1"/>
</dbReference>
<dbReference type="Proteomes" id="UP000542674">
    <property type="component" value="Unassembled WGS sequence"/>
</dbReference>
<dbReference type="GO" id="GO:0005886">
    <property type="term" value="C:plasma membrane"/>
    <property type="evidence" value="ECO:0007669"/>
    <property type="project" value="UniProtKB-SubCell"/>
</dbReference>
<evidence type="ECO:0000259" key="24">
    <source>
        <dbReference type="PROSITE" id="PS50113"/>
    </source>
</evidence>
<dbReference type="CDD" id="cd00088">
    <property type="entry name" value="HPT"/>
    <property type="match status" value="1"/>
</dbReference>
<evidence type="ECO:0000256" key="14">
    <source>
        <dbReference type="ARBA" id="ARBA00023136"/>
    </source>
</evidence>
<comment type="subcellular location">
    <subcellularLocation>
        <location evidence="2">Cell membrane</location>
        <topology evidence="2">Multi-pass membrane protein</topology>
    </subcellularLocation>
</comment>
<evidence type="ECO:0000259" key="21">
    <source>
        <dbReference type="PROSITE" id="PS50109"/>
    </source>
</evidence>
<dbReference type="InterPro" id="IPR013767">
    <property type="entry name" value="PAS_fold"/>
</dbReference>
<evidence type="ECO:0000256" key="12">
    <source>
        <dbReference type="ARBA" id="ARBA00022989"/>
    </source>
</evidence>
<keyword evidence="5" id="KW-1003">Cell membrane</keyword>
<feature type="domain" description="Response regulatory" evidence="22">
    <location>
        <begin position="1099"/>
        <end position="1216"/>
    </location>
</feature>
<feature type="modified residue" description="Phosphohistidine" evidence="18">
    <location>
        <position position="1292"/>
    </location>
</feature>
<dbReference type="EC" id="2.7.13.3" evidence="4"/>
<sequence>MDGFDDGPHPAISRAWLLVHCLGVVWCVVADDGAVTTGAVAASWSIGTVLLLGGVGGGPAAGPPWRFAAAQTAVVVGASYHLGVVFVVGALVFAWTVARRLPPPGAVDVCLVAVSTGMLVWTLPGGGAVPESAGAALAFAATVVAASAPPMPGDWWLVGWSACALWWVVSPRFGVETGPEILVVLPALLFLARRPRSRDPVSAPASAGARGLPVAVVCVLPPAALLVFGVVEGSARELPVIGAGTVVTTGLLLARSSWSAADPRLDHAMRAHLRRGAVRVCVGFALSALVPLAVLTGVVVREATLTEEREVHANLVGRAEGAVAAVADRMAAARRLVESAARRPELAGALSTGDGTAVRAELDSLREQDVGFLASWVLDPAGVLVSASPPRPQSPGTRFDHRDYFRGAIAADGAYVSEVYESAGVDRTRVVSVAASVRAAGRVVGVIVAGYPIGSFTDLLEHTTADGTSLIVTDSRGTAITDEPTAGPALPRQQVDEALAGRSGTADVLQAGHEVLVAYRPAPSLGWAVVVGVDGAQAFADLRRMTGRVVSVALVLGLLMTGVLVYAARNERKRRLAERLLARRQAETRDILQAAGDAFVSISASGRVTAWNARAETLFGWSAAEVRGRPLVDLVVPSELRADHLEGIAAAVAGGRPRLLGRTVQTTARHRDGTTVPVELTLWRSGQDGNPTFSAFIRDVTERRDHEEVLARARDQALAASRTKSEFVANMSHEIRTPMNGVIGLTSLLLDTRLDVRQREYVTMLQHSADALLGVLDDILDFSKIEAGRLDLDPVDFDPRQLAEEVVGVMAPAARHKGLGITALCDPVLPPPLHGDCLRIRQILTNLVSNAVKFTAHGEVVLAVEVRPLDGEAGHRVVCTVSDTGIGIPADRLSGLFEAFTQVDASTTRRYGGTGLGLAICRELTGLMGGRITVDSAPGAGTAFRVDLALRPAHACPPDPPPAPDLTDRVVRLVTDHETGRRAVSDLLLAWNATLDHVAVDVPQARATRPDRAADLVIVAVRRPGREIVDHAAAGVDPSRVLVLAWADTAWTSGDPAGRVSMPVRARTLARAVVDVLDPHGDSAGERPDERPAPMTGTVVLVAEDNEVNQRVVAGMLEALGCAVEIVGDGAQAVHRVARGGYDVVLMDCQMPVVDGFEATRRIRGLPPPYDLVPVVALTASVLESDVRRCYEAGMDAFLAKPLRRERLEACLRELVTPPSPPLPRSARFEVMRADGHEGLVDPGTLDELRLLGPAAVAELLELFTATALQKVAAIRRAVADGDLDAVQRLAHGLKGSSAQIAARKLAVFSSALEHAARSEDRRGVEALVDDLAQVAVTSCEALRATLVVR</sequence>
<dbReference type="InterPro" id="IPR004358">
    <property type="entry name" value="Sig_transdc_His_kin-like_C"/>
</dbReference>
<dbReference type="GO" id="GO:0006355">
    <property type="term" value="P:regulation of DNA-templated transcription"/>
    <property type="evidence" value="ECO:0007669"/>
    <property type="project" value="InterPro"/>
</dbReference>
<dbReference type="SUPFAM" id="SSF47384">
    <property type="entry name" value="Homodimeric domain of signal transducing histidine kinase"/>
    <property type="match status" value="1"/>
</dbReference>
<protein>
    <recommendedName>
        <fullName evidence="17">Circadian input-output histidine kinase CikA</fullName>
        <ecNumber evidence="4">2.7.13.3</ecNumber>
    </recommendedName>
    <alternativeName>
        <fullName evidence="16">Sensory/regulatory protein RpfC</fullName>
    </alternativeName>
</protein>
<name>A0A7W7T4F2_9PSEU</name>
<dbReference type="Pfam" id="PF00989">
    <property type="entry name" value="PAS"/>
    <property type="match status" value="1"/>
</dbReference>
<dbReference type="SMART" id="SM00091">
    <property type="entry name" value="PAS"/>
    <property type="match status" value="1"/>
</dbReference>
<dbReference type="InterPro" id="IPR036097">
    <property type="entry name" value="HisK_dim/P_sf"/>
</dbReference>
<dbReference type="InterPro" id="IPR005467">
    <property type="entry name" value="His_kinase_dom"/>
</dbReference>
<feature type="transmembrane region" description="Helical" evidence="20">
    <location>
        <begin position="212"/>
        <end position="231"/>
    </location>
</feature>
<feature type="transmembrane region" description="Helical" evidence="20">
    <location>
        <begin position="105"/>
        <end position="123"/>
    </location>
</feature>
<keyword evidence="9" id="KW-0547">Nucleotide-binding</keyword>
<evidence type="ECO:0000259" key="25">
    <source>
        <dbReference type="PROSITE" id="PS50894"/>
    </source>
</evidence>
<keyword evidence="6 19" id="KW-0597">Phosphoprotein</keyword>
<evidence type="ECO:0000256" key="10">
    <source>
        <dbReference type="ARBA" id="ARBA00022777"/>
    </source>
</evidence>
<comment type="caution">
    <text evidence="26">The sequence shown here is derived from an EMBL/GenBank/DDBJ whole genome shotgun (WGS) entry which is preliminary data.</text>
</comment>
<feature type="transmembrane region" description="Helical" evidence="20">
    <location>
        <begin position="37"/>
        <end position="58"/>
    </location>
</feature>
<dbReference type="PANTHER" id="PTHR45339">
    <property type="entry name" value="HYBRID SIGNAL TRANSDUCTION HISTIDINE KINASE J"/>
    <property type="match status" value="1"/>
</dbReference>
<dbReference type="EMBL" id="JACHJS010000001">
    <property type="protein sequence ID" value="MBB4966336.1"/>
    <property type="molecule type" value="Genomic_DNA"/>
</dbReference>
<evidence type="ECO:0000256" key="18">
    <source>
        <dbReference type="PROSITE-ProRule" id="PRU00110"/>
    </source>
</evidence>
<keyword evidence="7" id="KW-0808">Transferase</keyword>
<dbReference type="Pfam" id="PF00512">
    <property type="entry name" value="HisKA"/>
    <property type="match status" value="1"/>
</dbReference>
<evidence type="ECO:0000256" key="1">
    <source>
        <dbReference type="ARBA" id="ARBA00000085"/>
    </source>
</evidence>
<evidence type="ECO:0000256" key="16">
    <source>
        <dbReference type="ARBA" id="ARBA00068150"/>
    </source>
</evidence>
<dbReference type="InterPro" id="IPR000014">
    <property type="entry name" value="PAS"/>
</dbReference>
<evidence type="ECO:0000256" key="11">
    <source>
        <dbReference type="ARBA" id="ARBA00022840"/>
    </source>
</evidence>
<gene>
    <name evidence="26" type="ORF">F4559_003695</name>
</gene>
<dbReference type="CDD" id="cd00130">
    <property type="entry name" value="PAS"/>
    <property type="match status" value="1"/>
</dbReference>
<keyword evidence="11" id="KW-0067">ATP-binding</keyword>
<dbReference type="Pfam" id="PF02518">
    <property type="entry name" value="HATPase_c"/>
    <property type="match status" value="1"/>
</dbReference>
<evidence type="ECO:0000313" key="27">
    <source>
        <dbReference type="Proteomes" id="UP000542674"/>
    </source>
</evidence>
<dbReference type="PROSITE" id="PS50112">
    <property type="entry name" value="PAS"/>
    <property type="match status" value="1"/>
</dbReference>
<dbReference type="SUPFAM" id="SSF55874">
    <property type="entry name" value="ATPase domain of HSP90 chaperone/DNA topoisomerase II/histidine kinase"/>
    <property type="match status" value="1"/>
</dbReference>
<dbReference type="PROSITE" id="PS50110">
    <property type="entry name" value="RESPONSE_REGULATORY"/>
    <property type="match status" value="1"/>
</dbReference>
<dbReference type="RefSeq" id="WP_184670270.1">
    <property type="nucleotide sequence ID" value="NZ_BAABAI010000026.1"/>
</dbReference>
<evidence type="ECO:0000256" key="4">
    <source>
        <dbReference type="ARBA" id="ARBA00012438"/>
    </source>
</evidence>
<evidence type="ECO:0000256" key="15">
    <source>
        <dbReference type="ARBA" id="ARBA00064003"/>
    </source>
</evidence>
<dbReference type="CDD" id="cd18773">
    <property type="entry name" value="PDC1_HK_sensor"/>
    <property type="match status" value="1"/>
</dbReference>
<feature type="transmembrane region" description="Helical" evidence="20">
    <location>
        <begin position="276"/>
        <end position="300"/>
    </location>
</feature>
<dbReference type="FunFam" id="3.30.565.10:FF:000010">
    <property type="entry name" value="Sensor histidine kinase RcsC"/>
    <property type="match status" value="1"/>
</dbReference>
<evidence type="ECO:0000256" key="19">
    <source>
        <dbReference type="PROSITE-ProRule" id="PRU00169"/>
    </source>
</evidence>
<dbReference type="PANTHER" id="PTHR45339:SF3">
    <property type="entry name" value="HISTIDINE KINASE"/>
    <property type="match status" value="1"/>
</dbReference>
<feature type="transmembrane region" description="Helical" evidence="20">
    <location>
        <begin position="237"/>
        <end position="255"/>
    </location>
</feature>
<comment type="subunit">
    <text evidence="15">At low DSF concentrations, interacts with RpfF.</text>
</comment>
<evidence type="ECO:0000256" key="2">
    <source>
        <dbReference type="ARBA" id="ARBA00004651"/>
    </source>
</evidence>
<keyword evidence="8 20" id="KW-0812">Transmembrane</keyword>
<dbReference type="Pfam" id="PF02743">
    <property type="entry name" value="dCache_1"/>
    <property type="match status" value="1"/>
</dbReference>
<evidence type="ECO:0000256" key="8">
    <source>
        <dbReference type="ARBA" id="ARBA00022692"/>
    </source>
</evidence>
<dbReference type="InterPro" id="IPR036641">
    <property type="entry name" value="HPT_dom_sf"/>
</dbReference>
<dbReference type="InterPro" id="IPR011006">
    <property type="entry name" value="CheY-like_superfamily"/>
</dbReference>
<keyword evidence="10" id="KW-0418">Kinase</keyword>
<evidence type="ECO:0000256" key="9">
    <source>
        <dbReference type="ARBA" id="ARBA00022741"/>
    </source>
</evidence>
<dbReference type="SUPFAM" id="SSF103190">
    <property type="entry name" value="Sensory domain-like"/>
    <property type="match status" value="1"/>
</dbReference>
<dbReference type="InterPro" id="IPR001789">
    <property type="entry name" value="Sig_transdc_resp-reg_receiver"/>
</dbReference>
<feature type="domain" description="PAC" evidence="24">
    <location>
        <begin position="662"/>
        <end position="712"/>
    </location>
</feature>
<evidence type="ECO:0000256" key="5">
    <source>
        <dbReference type="ARBA" id="ARBA00022475"/>
    </source>
</evidence>
<evidence type="ECO:0000256" key="6">
    <source>
        <dbReference type="ARBA" id="ARBA00022553"/>
    </source>
</evidence>
<feature type="domain" description="Histidine kinase" evidence="21">
    <location>
        <begin position="730"/>
        <end position="952"/>
    </location>
</feature>
<dbReference type="CDD" id="cd16922">
    <property type="entry name" value="HATPase_EvgS-ArcB-TorS-like"/>
    <property type="match status" value="1"/>
</dbReference>
<dbReference type="SUPFAM" id="SSF47226">
    <property type="entry name" value="Histidine-containing phosphotransfer domain, HPT domain"/>
    <property type="match status" value="1"/>
</dbReference>
<dbReference type="InterPro" id="IPR035965">
    <property type="entry name" value="PAS-like_dom_sf"/>
</dbReference>
<dbReference type="InterPro" id="IPR003594">
    <property type="entry name" value="HATPase_dom"/>
</dbReference>
<dbReference type="SMART" id="SM00073">
    <property type="entry name" value="HPT"/>
    <property type="match status" value="1"/>
</dbReference>
<feature type="transmembrane region" description="Helical" evidence="20">
    <location>
        <begin position="549"/>
        <end position="568"/>
    </location>
</feature>
<feature type="domain" description="HPt" evidence="25">
    <location>
        <begin position="1253"/>
        <end position="1346"/>
    </location>
</feature>
<dbReference type="InterPro" id="IPR033479">
    <property type="entry name" value="dCache_1"/>
</dbReference>
<dbReference type="SUPFAM" id="SSF55785">
    <property type="entry name" value="PYP-like sensor domain (PAS domain)"/>
    <property type="match status" value="1"/>
</dbReference>
<feature type="transmembrane region" description="Helical" evidence="20">
    <location>
        <begin position="12"/>
        <end position="30"/>
    </location>
</feature>
<dbReference type="InterPro" id="IPR008207">
    <property type="entry name" value="Sig_transdc_His_kin_Hpt_dom"/>
</dbReference>
<proteinExistence type="inferred from homology"/>
<dbReference type="InterPro" id="IPR000700">
    <property type="entry name" value="PAS-assoc_C"/>
</dbReference>
<keyword evidence="13" id="KW-0902">Two-component regulatory system</keyword>
<dbReference type="GO" id="GO:0005524">
    <property type="term" value="F:ATP binding"/>
    <property type="evidence" value="ECO:0007669"/>
    <property type="project" value="UniProtKB-KW"/>
</dbReference>
<dbReference type="CDD" id="cd00082">
    <property type="entry name" value="HisKA"/>
    <property type="match status" value="1"/>
</dbReference>
<evidence type="ECO:0000256" key="17">
    <source>
        <dbReference type="ARBA" id="ARBA00074306"/>
    </source>
</evidence>
<evidence type="ECO:0000313" key="26">
    <source>
        <dbReference type="EMBL" id="MBB4966336.1"/>
    </source>
</evidence>
<dbReference type="Gene3D" id="3.30.450.20">
    <property type="entry name" value="PAS domain"/>
    <property type="match status" value="2"/>
</dbReference>
<dbReference type="CDD" id="cd18774">
    <property type="entry name" value="PDC2_HK_sensor"/>
    <property type="match status" value="1"/>
</dbReference>
<dbReference type="GO" id="GO:0000155">
    <property type="term" value="F:phosphorelay sensor kinase activity"/>
    <property type="evidence" value="ECO:0007669"/>
    <property type="project" value="InterPro"/>
</dbReference>
<dbReference type="SUPFAM" id="SSF52172">
    <property type="entry name" value="CheY-like"/>
    <property type="match status" value="1"/>
</dbReference>
<feature type="transmembrane region" description="Helical" evidence="20">
    <location>
        <begin position="78"/>
        <end position="98"/>
    </location>
</feature>
<feature type="modified residue" description="4-aspartylphosphate" evidence="19">
    <location>
        <position position="1148"/>
    </location>
</feature>
<dbReference type="SMART" id="SM00388">
    <property type="entry name" value="HisKA"/>
    <property type="match status" value="1"/>
</dbReference>
<dbReference type="SMART" id="SM00448">
    <property type="entry name" value="REC"/>
    <property type="match status" value="1"/>
</dbReference>
<dbReference type="InterPro" id="IPR036890">
    <property type="entry name" value="HATPase_C_sf"/>
</dbReference>
<dbReference type="Gene3D" id="3.30.565.10">
    <property type="entry name" value="Histidine kinase-like ATPase, C-terminal domain"/>
    <property type="match status" value="1"/>
</dbReference>
<feature type="domain" description="PAS" evidence="23">
    <location>
        <begin position="584"/>
        <end position="639"/>
    </location>
</feature>
<evidence type="ECO:0000256" key="13">
    <source>
        <dbReference type="ARBA" id="ARBA00023012"/>
    </source>
</evidence>
<keyword evidence="14 20" id="KW-0472">Membrane</keyword>
<dbReference type="Gene3D" id="1.20.120.160">
    <property type="entry name" value="HPT domain"/>
    <property type="match status" value="1"/>
</dbReference>
<dbReference type="Pfam" id="PF01627">
    <property type="entry name" value="Hpt"/>
    <property type="match status" value="1"/>
</dbReference>
<evidence type="ECO:0000256" key="3">
    <source>
        <dbReference type="ARBA" id="ARBA00006402"/>
    </source>
</evidence>
<dbReference type="NCBIfam" id="TIGR00229">
    <property type="entry name" value="sensory_box"/>
    <property type="match status" value="1"/>
</dbReference>
<dbReference type="Pfam" id="PF00072">
    <property type="entry name" value="Response_reg"/>
    <property type="match status" value="1"/>
</dbReference>
<dbReference type="PRINTS" id="PR00344">
    <property type="entry name" value="BCTRLSENSOR"/>
</dbReference>
<accession>A0A7W7T4F2</accession>
<comment type="catalytic activity">
    <reaction evidence="1">
        <text>ATP + protein L-histidine = ADP + protein N-phospho-L-histidine.</text>
        <dbReference type="EC" id="2.7.13.3"/>
    </reaction>
</comment>
<keyword evidence="27" id="KW-1185">Reference proteome</keyword>
<dbReference type="FunFam" id="1.10.287.130:FF:000002">
    <property type="entry name" value="Two-component osmosensing histidine kinase"/>
    <property type="match status" value="1"/>
</dbReference>
<evidence type="ECO:0000259" key="23">
    <source>
        <dbReference type="PROSITE" id="PS50112"/>
    </source>
</evidence>
<dbReference type="Gene3D" id="3.40.50.2300">
    <property type="match status" value="1"/>
</dbReference>
<dbReference type="CDD" id="cd17546">
    <property type="entry name" value="REC_hyHK_CKI1_RcsC-like"/>
    <property type="match status" value="1"/>
</dbReference>
<evidence type="ECO:0000256" key="7">
    <source>
        <dbReference type="ARBA" id="ARBA00022679"/>
    </source>
</evidence>
<evidence type="ECO:0000256" key="20">
    <source>
        <dbReference type="SAM" id="Phobius"/>
    </source>
</evidence>
<reference evidence="26 27" key="1">
    <citation type="submission" date="2020-08" db="EMBL/GenBank/DDBJ databases">
        <title>Sequencing the genomes of 1000 actinobacteria strains.</title>
        <authorList>
            <person name="Klenk H.-P."/>
        </authorList>
    </citation>
    <scope>NUCLEOTIDE SEQUENCE [LARGE SCALE GENOMIC DNA]</scope>
    <source>
        <strain evidence="26 27">DSM 45084</strain>
    </source>
</reference>
<dbReference type="PROSITE" id="PS50113">
    <property type="entry name" value="PAC"/>
    <property type="match status" value="1"/>
</dbReference>